<dbReference type="InterPro" id="IPR056179">
    <property type="entry name" value="DHQS_C"/>
</dbReference>
<dbReference type="SUPFAM" id="SSF56796">
    <property type="entry name" value="Dehydroquinate synthase-like"/>
    <property type="match status" value="1"/>
</dbReference>
<dbReference type="InterPro" id="IPR050071">
    <property type="entry name" value="Dehydroquinate_synthase"/>
</dbReference>
<dbReference type="EMBL" id="MFKT01000018">
    <property type="protein sequence ID" value="OGG53092.1"/>
    <property type="molecule type" value="Genomic_DNA"/>
</dbReference>
<evidence type="ECO:0000259" key="12">
    <source>
        <dbReference type="Pfam" id="PF24621"/>
    </source>
</evidence>
<dbReference type="PANTHER" id="PTHR43622">
    <property type="entry name" value="3-DEHYDROQUINATE SYNTHASE"/>
    <property type="match status" value="1"/>
</dbReference>
<evidence type="ECO:0000256" key="2">
    <source>
        <dbReference type="ARBA" id="ARBA00001941"/>
    </source>
</evidence>
<dbReference type="InterPro" id="IPR016037">
    <property type="entry name" value="DHQ_synth_AroB"/>
</dbReference>
<keyword evidence="6" id="KW-0862">Zinc</keyword>
<evidence type="ECO:0000256" key="5">
    <source>
        <dbReference type="ARBA" id="ARBA00022741"/>
    </source>
</evidence>
<dbReference type="InterPro" id="IPR030963">
    <property type="entry name" value="DHQ_synth_fam"/>
</dbReference>
<dbReference type="CDD" id="cd08195">
    <property type="entry name" value="DHQS"/>
    <property type="match status" value="1"/>
</dbReference>
<dbReference type="NCBIfam" id="TIGR01357">
    <property type="entry name" value="aroB"/>
    <property type="match status" value="1"/>
</dbReference>
<evidence type="ECO:0000313" key="13">
    <source>
        <dbReference type="EMBL" id="OGG53092.1"/>
    </source>
</evidence>
<evidence type="ECO:0000256" key="4">
    <source>
        <dbReference type="ARBA" id="ARBA00022723"/>
    </source>
</evidence>
<name>A0A1F6CW40_9BACT</name>
<comment type="caution">
    <text evidence="13">The sequence shown here is derived from an EMBL/GenBank/DDBJ whole genome shotgun (WGS) entry which is preliminary data.</text>
</comment>
<dbReference type="AlphaFoldDB" id="A0A1F6CW40"/>
<dbReference type="PANTHER" id="PTHR43622:SF1">
    <property type="entry name" value="3-DEHYDROQUINATE SYNTHASE"/>
    <property type="match status" value="1"/>
</dbReference>
<evidence type="ECO:0000256" key="10">
    <source>
        <dbReference type="NCBIfam" id="TIGR01357"/>
    </source>
</evidence>
<dbReference type="GO" id="GO:0009073">
    <property type="term" value="P:aromatic amino acid family biosynthetic process"/>
    <property type="evidence" value="ECO:0007669"/>
    <property type="project" value="InterPro"/>
</dbReference>
<evidence type="ECO:0000256" key="7">
    <source>
        <dbReference type="ARBA" id="ARBA00023027"/>
    </source>
</evidence>
<dbReference type="STRING" id="1798480.A2851_03160"/>
<dbReference type="GO" id="GO:0000166">
    <property type="term" value="F:nucleotide binding"/>
    <property type="evidence" value="ECO:0007669"/>
    <property type="project" value="UniProtKB-KW"/>
</dbReference>
<evidence type="ECO:0000256" key="6">
    <source>
        <dbReference type="ARBA" id="ARBA00022833"/>
    </source>
</evidence>
<keyword evidence="9" id="KW-0170">Cobalt</keyword>
<comment type="cofactor">
    <cofactor evidence="1">
        <name>NAD(+)</name>
        <dbReference type="ChEBI" id="CHEBI:57540"/>
    </cofactor>
</comment>
<feature type="domain" description="3-dehydroquinate synthase C-terminal" evidence="12">
    <location>
        <begin position="183"/>
        <end position="326"/>
    </location>
</feature>
<dbReference type="Pfam" id="PF24621">
    <property type="entry name" value="DHQS_C"/>
    <property type="match status" value="1"/>
</dbReference>
<dbReference type="Proteomes" id="UP000176863">
    <property type="component" value="Unassembled WGS sequence"/>
</dbReference>
<evidence type="ECO:0000256" key="1">
    <source>
        <dbReference type="ARBA" id="ARBA00001911"/>
    </source>
</evidence>
<dbReference type="FunFam" id="3.40.50.1970:FF:000007">
    <property type="entry name" value="Pentafunctional AROM polypeptide"/>
    <property type="match status" value="1"/>
</dbReference>
<dbReference type="InterPro" id="IPR030960">
    <property type="entry name" value="DHQS/DOIS_N"/>
</dbReference>
<dbReference type="GO" id="GO:0003856">
    <property type="term" value="F:3-dehydroquinate synthase activity"/>
    <property type="evidence" value="ECO:0007669"/>
    <property type="project" value="UniProtKB-UniRule"/>
</dbReference>
<keyword evidence="4" id="KW-0479">Metal-binding</keyword>
<protein>
    <recommendedName>
        <fullName evidence="10">3-dehydroquinate synthase</fullName>
        <ecNumber evidence="10">4.2.3.4</ecNumber>
    </recommendedName>
</protein>
<keyword evidence="8" id="KW-0456">Lyase</keyword>
<evidence type="ECO:0000313" key="14">
    <source>
        <dbReference type="Proteomes" id="UP000176863"/>
    </source>
</evidence>
<keyword evidence="5" id="KW-0547">Nucleotide-binding</keyword>
<dbReference type="PIRSF" id="PIRSF001455">
    <property type="entry name" value="DHQ_synth"/>
    <property type="match status" value="1"/>
</dbReference>
<gene>
    <name evidence="13" type="ORF">A2851_03160</name>
</gene>
<dbReference type="EC" id="4.2.3.4" evidence="10"/>
<dbReference type="GO" id="GO:0009423">
    <property type="term" value="P:chorismate biosynthetic process"/>
    <property type="evidence" value="ECO:0007669"/>
    <property type="project" value="UniProtKB-UniRule"/>
</dbReference>
<keyword evidence="7" id="KW-0520">NAD</keyword>
<dbReference type="Gene3D" id="3.40.50.1970">
    <property type="match status" value="1"/>
</dbReference>
<reference evidence="13 14" key="1">
    <citation type="journal article" date="2016" name="Nat. Commun.">
        <title>Thousands of microbial genomes shed light on interconnected biogeochemical processes in an aquifer system.</title>
        <authorList>
            <person name="Anantharaman K."/>
            <person name="Brown C.T."/>
            <person name="Hug L.A."/>
            <person name="Sharon I."/>
            <person name="Castelle C.J."/>
            <person name="Probst A.J."/>
            <person name="Thomas B.C."/>
            <person name="Singh A."/>
            <person name="Wilkins M.J."/>
            <person name="Karaoz U."/>
            <person name="Brodie E.L."/>
            <person name="Williams K.H."/>
            <person name="Hubbard S.S."/>
            <person name="Banfield J.F."/>
        </authorList>
    </citation>
    <scope>NUCLEOTIDE SEQUENCE [LARGE SCALE GENOMIC DNA]</scope>
</reference>
<dbReference type="GO" id="GO:0005737">
    <property type="term" value="C:cytoplasm"/>
    <property type="evidence" value="ECO:0007669"/>
    <property type="project" value="InterPro"/>
</dbReference>
<evidence type="ECO:0000256" key="9">
    <source>
        <dbReference type="ARBA" id="ARBA00023285"/>
    </source>
</evidence>
<feature type="domain" description="3-dehydroquinate synthase N-terminal" evidence="11">
    <location>
        <begin position="70"/>
        <end position="180"/>
    </location>
</feature>
<proteinExistence type="predicted"/>
<comment type="cofactor">
    <cofactor evidence="2">
        <name>Co(2+)</name>
        <dbReference type="ChEBI" id="CHEBI:48828"/>
    </cofactor>
</comment>
<evidence type="ECO:0000256" key="8">
    <source>
        <dbReference type="ARBA" id="ARBA00023239"/>
    </source>
</evidence>
<dbReference type="GO" id="GO:0046872">
    <property type="term" value="F:metal ion binding"/>
    <property type="evidence" value="ECO:0007669"/>
    <property type="project" value="UniProtKB-KW"/>
</dbReference>
<dbReference type="Gene3D" id="1.20.1090.10">
    <property type="entry name" value="Dehydroquinate synthase-like - alpha domain"/>
    <property type="match status" value="1"/>
</dbReference>
<organism evidence="13 14">
    <name type="scientific">Candidatus Kaiserbacteria bacterium RIFCSPHIGHO2_01_FULL_53_29</name>
    <dbReference type="NCBI Taxonomy" id="1798480"/>
    <lineage>
        <taxon>Bacteria</taxon>
        <taxon>Candidatus Kaiseribacteriota</taxon>
    </lineage>
</organism>
<evidence type="ECO:0000259" key="11">
    <source>
        <dbReference type="Pfam" id="PF01761"/>
    </source>
</evidence>
<comment type="cofactor">
    <cofactor evidence="3">
        <name>Zn(2+)</name>
        <dbReference type="ChEBI" id="CHEBI:29105"/>
    </cofactor>
</comment>
<dbReference type="Pfam" id="PF01761">
    <property type="entry name" value="DHQ_synthase"/>
    <property type="match status" value="1"/>
</dbReference>
<evidence type="ECO:0000256" key="3">
    <source>
        <dbReference type="ARBA" id="ARBA00001947"/>
    </source>
</evidence>
<sequence length="366" mass="39698">MTPRTIVLKTQGAECPITVGLSLESEVLAAIKSAAPETVVIIADSTTAQLWGDKVLSLIQKLGIPAEIFSFAEGEGNKHQETVTSLQHSLLEKRYGRNSLIIALGGGVVGDVAGYVAATYLRGVPYIQMPTTLLAMVDSSVGGKVGIDTPFGKNTVGAFYLPHAVISDLQFLSKLPREHVVNGLIEAIKEFLTSDAVGLEVVKKINLDDPLSTKEALMNVVCRSIEIKVGVAMRDEREQNERRILNFGHTIGHAIELLSGYTIRHGYAVAYGILVESKISELLGILSPEDKTFVAEYLSHFDITAEPIKKFQVSDIIAATKGDKKVRGGLVQYVLLEKIGSVYQKDGQFAHPVEDTVVEKTLESLR</sequence>
<accession>A0A1F6CW40</accession>